<evidence type="ECO:0000313" key="2">
    <source>
        <dbReference type="Proteomes" id="UP000827872"/>
    </source>
</evidence>
<proteinExistence type="predicted"/>
<dbReference type="Proteomes" id="UP000827872">
    <property type="component" value="Linkage Group LG01"/>
</dbReference>
<name>A0ACB8G8U9_9SAUR</name>
<dbReference type="EMBL" id="CM037614">
    <property type="protein sequence ID" value="KAH8016099.1"/>
    <property type="molecule type" value="Genomic_DNA"/>
</dbReference>
<gene>
    <name evidence="1" type="ORF">K3G42_012025</name>
</gene>
<evidence type="ECO:0000313" key="1">
    <source>
        <dbReference type="EMBL" id="KAH8016099.1"/>
    </source>
</evidence>
<reference evidence="1" key="1">
    <citation type="submission" date="2021-08" db="EMBL/GenBank/DDBJ databases">
        <title>The first chromosome-level gecko genome reveals the dynamic sex chromosomes of Neotropical dwarf geckos (Sphaerodactylidae: Sphaerodactylus).</title>
        <authorList>
            <person name="Pinto B.J."/>
            <person name="Keating S.E."/>
            <person name="Gamble T."/>
        </authorList>
    </citation>
    <scope>NUCLEOTIDE SEQUENCE</scope>
    <source>
        <strain evidence="1">TG3544</strain>
    </source>
</reference>
<protein>
    <submittedName>
        <fullName evidence="1">Uncharacterized protein</fullName>
    </submittedName>
</protein>
<accession>A0ACB8G8U9</accession>
<keyword evidence="2" id="KW-1185">Reference proteome</keyword>
<organism evidence="1 2">
    <name type="scientific">Sphaerodactylus townsendi</name>
    <dbReference type="NCBI Taxonomy" id="933632"/>
    <lineage>
        <taxon>Eukaryota</taxon>
        <taxon>Metazoa</taxon>
        <taxon>Chordata</taxon>
        <taxon>Craniata</taxon>
        <taxon>Vertebrata</taxon>
        <taxon>Euteleostomi</taxon>
        <taxon>Lepidosauria</taxon>
        <taxon>Squamata</taxon>
        <taxon>Bifurcata</taxon>
        <taxon>Gekkota</taxon>
        <taxon>Sphaerodactylidae</taxon>
        <taxon>Sphaerodactylus</taxon>
    </lineage>
</organism>
<sequence>MPRHSLPDFRKAERCASDRVTVPCPEAEAVRGRKQWAMPLAGGRSGPCLLRGLPRGHGGRPGPRRRLAGCLEGACERRRAVPPSGGGPEQPAKAGEGRRRGWCQPGDEQPAACAPGRRARERALRLDGADAALLGWSGPTSGGGGGGGGASWPGLPSGCPAGAGEAEGDAAATGRAASMERLAAALGRVAWSPGPPLPLDLIVAKCRLPALVRPGPDRHCGFSLDPVEFVDW</sequence>
<comment type="caution">
    <text evidence="1">The sequence shown here is derived from an EMBL/GenBank/DDBJ whole genome shotgun (WGS) entry which is preliminary data.</text>
</comment>